<sequence length="99" mass="11249">LGIGKSFGTSDNKTSQVKTDSSYSFIKYGKALLKLNFEHLEATQEFTEVVKKAISSEDPAEQFKQIVKDFGQFIPTEVEEFIMMILRNQLNSLQKNPVK</sequence>
<accession>A0A2N0NAR4</accession>
<dbReference type="AlphaFoldDB" id="A0A2N0NAR4"/>
<comment type="caution">
    <text evidence="1">The sequence shown here is derived from an EMBL/GenBank/DDBJ whole genome shotgun (WGS) entry which is preliminary data.</text>
</comment>
<protein>
    <submittedName>
        <fullName evidence="1">Uncharacterized protein</fullName>
    </submittedName>
</protein>
<dbReference type="Proteomes" id="UP000232722">
    <property type="component" value="Unassembled WGS sequence"/>
</dbReference>
<feature type="non-terminal residue" evidence="1">
    <location>
        <position position="1"/>
    </location>
</feature>
<evidence type="ECO:0000313" key="1">
    <source>
        <dbReference type="EMBL" id="PKB91667.1"/>
    </source>
</evidence>
<name>A0A2N0NAR4_9GLOM</name>
<reference evidence="1 2" key="1">
    <citation type="submission" date="2016-04" db="EMBL/GenBank/DDBJ databases">
        <title>Genome analyses suggest a sexual origin of heterokaryosis in a supposedly ancient asexual fungus.</title>
        <authorList>
            <person name="Ropars J."/>
            <person name="Sedzielewska K."/>
            <person name="Noel J."/>
            <person name="Charron P."/>
            <person name="Farinelli L."/>
            <person name="Marton T."/>
            <person name="Kruger M."/>
            <person name="Pelin A."/>
            <person name="Brachmann A."/>
            <person name="Corradi N."/>
        </authorList>
    </citation>
    <scope>NUCLEOTIDE SEQUENCE [LARGE SCALE GENOMIC DNA]</scope>
    <source>
        <strain evidence="1 2">A5</strain>
    </source>
</reference>
<proteinExistence type="predicted"/>
<evidence type="ECO:0000313" key="2">
    <source>
        <dbReference type="Proteomes" id="UP000232722"/>
    </source>
</evidence>
<dbReference type="EMBL" id="LLXJ01014318">
    <property type="protein sequence ID" value="PKB91667.1"/>
    <property type="molecule type" value="Genomic_DNA"/>
</dbReference>
<reference evidence="1 2" key="2">
    <citation type="submission" date="2017-09" db="EMBL/GenBank/DDBJ databases">
        <title>Extensive intraspecific genome diversity in a model arbuscular mycorrhizal fungus.</title>
        <authorList>
            <person name="Chen E.C."/>
            <person name="Morin E."/>
            <person name="Beaudet D."/>
            <person name="Noel J."/>
            <person name="Ndikumana S."/>
            <person name="Charron P."/>
            <person name="St-Onge C."/>
            <person name="Giorgi J."/>
            <person name="Grigoriev I.V."/>
            <person name="Roux C."/>
            <person name="Martin F.M."/>
            <person name="Corradi N."/>
        </authorList>
    </citation>
    <scope>NUCLEOTIDE SEQUENCE [LARGE SCALE GENOMIC DNA]</scope>
    <source>
        <strain evidence="1 2">A5</strain>
    </source>
</reference>
<gene>
    <name evidence="1" type="ORF">RhiirA5_448092</name>
</gene>
<organism evidence="1 2">
    <name type="scientific">Rhizophagus irregularis</name>
    <dbReference type="NCBI Taxonomy" id="588596"/>
    <lineage>
        <taxon>Eukaryota</taxon>
        <taxon>Fungi</taxon>
        <taxon>Fungi incertae sedis</taxon>
        <taxon>Mucoromycota</taxon>
        <taxon>Glomeromycotina</taxon>
        <taxon>Glomeromycetes</taxon>
        <taxon>Glomerales</taxon>
        <taxon>Glomeraceae</taxon>
        <taxon>Rhizophagus</taxon>
    </lineage>
</organism>